<name>A0AAU8JHK6_9CYAN</name>
<evidence type="ECO:0000313" key="1">
    <source>
        <dbReference type="EMBL" id="XCM37547.1"/>
    </source>
</evidence>
<dbReference type="EMBL" id="CP159837">
    <property type="protein sequence ID" value="XCM37547.1"/>
    <property type="molecule type" value="Genomic_DNA"/>
</dbReference>
<reference evidence="1" key="1">
    <citation type="submission" date="2024-07" db="EMBL/GenBank/DDBJ databases">
        <authorList>
            <person name="Kim Y.J."/>
            <person name="Jeong J.Y."/>
        </authorList>
    </citation>
    <scope>NUCLEOTIDE SEQUENCE</scope>
    <source>
        <strain evidence="1">GIHE-MW2</strain>
    </source>
</reference>
<dbReference type="RefSeq" id="WP_054465116.1">
    <property type="nucleotide sequence ID" value="NZ_CP159837.1"/>
</dbReference>
<sequence length="80" mass="8965">MQIPQCAKNISWQSSKGWASNPWAVSPGKKLGKSGGKILLQLTSSLLQQLLLALLWTREDGLRLLWEISKQPRHKSLVKS</sequence>
<organism evidence="1">
    <name type="scientific">Planktothricoides raciborskii GIHE-MW2</name>
    <dbReference type="NCBI Taxonomy" id="2792601"/>
    <lineage>
        <taxon>Bacteria</taxon>
        <taxon>Bacillati</taxon>
        <taxon>Cyanobacteriota</taxon>
        <taxon>Cyanophyceae</taxon>
        <taxon>Oscillatoriophycideae</taxon>
        <taxon>Oscillatoriales</taxon>
        <taxon>Oscillatoriaceae</taxon>
        <taxon>Planktothricoides</taxon>
    </lineage>
</organism>
<proteinExistence type="predicted"/>
<dbReference type="AlphaFoldDB" id="A0AAU8JHK6"/>
<gene>
    <name evidence="1" type="ORF">ABWT76_000313</name>
</gene>
<accession>A0AAU8JHK6</accession>
<protein>
    <submittedName>
        <fullName evidence="1">Uncharacterized protein</fullName>
    </submittedName>
</protein>